<comment type="caution">
    <text evidence="2">The sequence shown here is derived from an EMBL/GenBank/DDBJ whole genome shotgun (WGS) entry which is preliminary data.</text>
</comment>
<gene>
    <name evidence="2" type="ORF">SBRY_10034</name>
</gene>
<feature type="compositionally biased region" description="Basic and acidic residues" evidence="1">
    <location>
        <begin position="11"/>
        <end position="23"/>
    </location>
</feature>
<dbReference type="EMBL" id="CAJVAX010000001">
    <property type="protein sequence ID" value="CAG7596834.1"/>
    <property type="molecule type" value="Genomic_DNA"/>
</dbReference>
<sequence>MPQGLGCGGRDPGRVQAHREGHRPAARPGRSGGQAQAGRLRQGLNGVHGGGAGTGRPRRRALTVGWGRVIQLGRTLWTRPRL</sequence>
<protein>
    <submittedName>
        <fullName evidence="2">Uncharacterized protein</fullName>
    </submittedName>
</protein>
<reference evidence="2" key="1">
    <citation type="submission" date="2021-06" db="EMBL/GenBank/DDBJ databases">
        <authorList>
            <person name="Arsene-Ploetze F."/>
        </authorList>
    </citation>
    <scope>NUCLEOTIDE SEQUENCE</scope>
    <source>
        <strain evidence="2">SBRY1</strain>
    </source>
</reference>
<name>A0A9W4GYA6_9ACTN</name>
<dbReference type="AlphaFoldDB" id="A0A9W4GYA6"/>
<organism evidence="2 3">
    <name type="scientific">Actinacidiphila bryophytorum</name>
    <dbReference type="NCBI Taxonomy" id="1436133"/>
    <lineage>
        <taxon>Bacteria</taxon>
        <taxon>Bacillati</taxon>
        <taxon>Actinomycetota</taxon>
        <taxon>Actinomycetes</taxon>
        <taxon>Kitasatosporales</taxon>
        <taxon>Streptomycetaceae</taxon>
        <taxon>Actinacidiphila</taxon>
    </lineage>
</organism>
<feature type="region of interest" description="Disordered" evidence="1">
    <location>
        <begin position="1"/>
        <end position="59"/>
    </location>
</feature>
<proteinExistence type="predicted"/>
<feature type="compositionally biased region" description="Gly residues" evidence="1">
    <location>
        <begin position="1"/>
        <end position="10"/>
    </location>
</feature>
<keyword evidence="3" id="KW-1185">Reference proteome</keyword>
<dbReference type="Proteomes" id="UP001153328">
    <property type="component" value="Unassembled WGS sequence"/>
</dbReference>
<evidence type="ECO:0000313" key="2">
    <source>
        <dbReference type="EMBL" id="CAG7596834.1"/>
    </source>
</evidence>
<feature type="compositionally biased region" description="Low complexity" evidence="1">
    <location>
        <begin position="26"/>
        <end position="45"/>
    </location>
</feature>
<accession>A0A9W4GYA6</accession>
<evidence type="ECO:0000256" key="1">
    <source>
        <dbReference type="SAM" id="MobiDB-lite"/>
    </source>
</evidence>
<evidence type="ECO:0000313" key="3">
    <source>
        <dbReference type="Proteomes" id="UP001153328"/>
    </source>
</evidence>